<reference evidence="4" key="1">
    <citation type="submission" date="2016-12" db="EMBL/GenBank/DDBJ databases">
        <title>Comparative genomics of four Isosphaeraceae planctomycetes: a common pool of plasmids and glycoside hydrolase genes.</title>
        <authorList>
            <person name="Ivanova A."/>
        </authorList>
    </citation>
    <scope>NUCLEOTIDE SEQUENCE [LARGE SCALE GENOMIC DNA]</scope>
    <source>
        <strain evidence="4">PX4</strain>
    </source>
</reference>
<gene>
    <name evidence="3" type="ORF">BSF38_00114</name>
</gene>
<dbReference type="AlphaFoldDB" id="A0A1U7CIK4"/>
<dbReference type="OrthoDB" id="244263at2"/>
<dbReference type="KEGG" id="pbor:BSF38_00114"/>
<keyword evidence="2" id="KW-0472">Membrane</keyword>
<proteinExistence type="predicted"/>
<feature type="transmembrane region" description="Helical" evidence="2">
    <location>
        <begin position="17"/>
        <end position="40"/>
    </location>
</feature>
<dbReference type="STRING" id="1387353.BSF38_00114"/>
<feature type="compositionally biased region" description="Basic and acidic residues" evidence="1">
    <location>
        <begin position="1133"/>
        <end position="1151"/>
    </location>
</feature>
<evidence type="ECO:0000313" key="3">
    <source>
        <dbReference type="EMBL" id="APW58713.1"/>
    </source>
</evidence>
<dbReference type="InterPro" id="IPR052894">
    <property type="entry name" value="AsmA-related"/>
</dbReference>
<feature type="region of interest" description="Disordered" evidence="1">
    <location>
        <begin position="1101"/>
        <end position="1197"/>
    </location>
</feature>
<name>A0A1U7CIK4_9BACT</name>
<dbReference type="PANTHER" id="PTHR30441">
    <property type="entry name" value="DUF748 DOMAIN-CONTAINING PROTEIN"/>
    <property type="match status" value="1"/>
</dbReference>
<evidence type="ECO:0000256" key="1">
    <source>
        <dbReference type="SAM" id="MobiDB-lite"/>
    </source>
</evidence>
<evidence type="ECO:0000256" key="2">
    <source>
        <dbReference type="SAM" id="Phobius"/>
    </source>
</evidence>
<evidence type="ECO:0000313" key="4">
    <source>
        <dbReference type="Proteomes" id="UP000186309"/>
    </source>
</evidence>
<keyword evidence="2" id="KW-1133">Transmembrane helix</keyword>
<dbReference type="RefSeq" id="WP_076342990.1">
    <property type="nucleotide sequence ID" value="NZ_CP019082.1"/>
</dbReference>
<dbReference type="Proteomes" id="UP000186309">
    <property type="component" value="Chromosome"/>
</dbReference>
<organism evidence="3 4">
    <name type="scientific">Paludisphaera borealis</name>
    <dbReference type="NCBI Taxonomy" id="1387353"/>
    <lineage>
        <taxon>Bacteria</taxon>
        <taxon>Pseudomonadati</taxon>
        <taxon>Planctomycetota</taxon>
        <taxon>Planctomycetia</taxon>
        <taxon>Isosphaerales</taxon>
        <taxon>Isosphaeraceae</taxon>
        <taxon>Paludisphaera</taxon>
    </lineage>
</organism>
<keyword evidence="4" id="KW-1185">Reference proteome</keyword>
<dbReference type="PANTHER" id="PTHR30441:SF4">
    <property type="entry name" value="PROTEIN ASMA"/>
    <property type="match status" value="1"/>
</dbReference>
<accession>A0A1U7CIK4</accession>
<evidence type="ECO:0008006" key="5">
    <source>
        <dbReference type="Google" id="ProtNLM"/>
    </source>
</evidence>
<feature type="compositionally biased region" description="Basic residues" evidence="1">
    <location>
        <begin position="1187"/>
        <end position="1197"/>
    </location>
</feature>
<protein>
    <recommendedName>
        <fullName evidence="5">AsmA-like C-terminal domain-containing protein</fullName>
    </recommendedName>
</protein>
<dbReference type="EMBL" id="CP019082">
    <property type="protein sequence ID" value="APW58713.1"/>
    <property type="molecule type" value="Genomic_DNA"/>
</dbReference>
<sequence>MSTSNEVPGGRRSRRRWLLWLVLAVVAVPFALFAALPWIAGTPFAKHRIEAFANQILAPGGVAFDRVRLSWFRPTEIDGPTLIDPQGDKIVSAPSGTFSWSLWQILFARPMVGTLALHHGEVDIERAADGTVDLLQTLKPILKDKPERTIQVRLDDATLRFRQEGLADPFYADKADIEIDLARYPEPIAWNLKLARTSEPSGPGTMGIEGHIGHDEVGGPPRNAALAVKADNWPWRFTQPNLHATGVFTGSLAAQLVDGVATTEGDAAILNLVVGGGKLSGDELRQDKVALGWKVEGRDGSYKADRFTLDAPVATLSAAGVFPPAADQQAKVEGRVDLAALAGQLRHTLRLQDDLKLEKGTVEILAEAKARSDEETKAQGPGQRINVTAKLGELAATKGGRAITWKDPATLVARLDRSADSLSLDQLEVQTPFLTATGQGDVDRGIDVTATFDLAAVRDRLRDWVELGAVETAGQGTLHARYRREKADYQLAADAEVKGLVLGGLPVVETVRRDAVRGDLAVRGAAEASGIPRDWRFVSLLGKSGVDEIKLESTADAASPAPATVKASGRTELTFNGSKQVVKAGCDVRSNADAIDLGALALSVEPFVGPGGKFLPAAATVWNGGGRYDRKKDELVVEARPAADGEAVKAFAIAPQKLSAGGFRSKGAAWFEADLKGDLGALQKLAGLDAASVAGRLTGIVQGRQNQDAWDLGFRLLGHELSRKAAKPDAPREEIGEVEVQARATLAMNARRLDLAELAIVTPYVRADGEGTIRDLGDTPDVDLKGNLSPDWEGLTRLLASKVEPNASISGQAFPWRLVGKLPLSEATDGNLPETLDGEVGVHVDQADVFGMRLQQTKVVVRVKEGQVLIDPIDSTLNAGRLHLDPELVVDKKGVRWLHLGRSSSLIDAEINDEVSHRVLTYAAPVLDQATRVQGRISLDLVFANVPLGGEREGVQTRVEGDVQFGNVEFMPGPLVDELIGVFRLERRPLLVLRDPISVRVLGRKIFQEGLILPVGNVAVIGVDGWVDFDKNLDLLASFAVVPPKQNIPVLSAILESTQLQVPISGTLDKPKINGDAIKDRFKNLGDALLETTLGIGGGGLGRLFQGAGRPRPEREVFPPLSGPDDELDEAGDDKPAKPGEEPAKARDDAPKGPLFPNLRLPGSLTPEERQLQRETRQQRRLDKRAERRARRGLPLE</sequence>
<keyword evidence="2" id="KW-0812">Transmembrane</keyword>
<feature type="compositionally biased region" description="Basic and acidic residues" evidence="1">
    <location>
        <begin position="1167"/>
        <end position="1186"/>
    </location>
</feature>
<dbReference type="GO" id="GO:0005886">
    <property type="term" value="C:plasma membrane"/>
    <property type="evidence" value="ECO:0007669"/>
    <property type="project" value="TreeGrafter"/>
</dbReference>
<dbReference type="GO" id="GO:0090313">
    <property type="term" value="P:regulation of protein targeting to membrane"/>
    <property type="evidence" value="ECO:0007669"/>
    <property type="project" value="TreeGrafter"/>
</dbReference>